<dbReference type="PANTHER" id="PTHR45138">
    <property type="entry name" value="REGULATORY COMPONENTS OF SENSORY TRANSDUCTION SYSTEM"/>
    <property type="match status" value="1"/>
</dbReference>
<dbReference type="InterPro" id="IPR000160">
    <property type="entry name" value="GGDEF_dom"/>
</dbReference>
<evidence type="ECO:0000313" key="7">
    <source>
        <dbReference type="Proteomes" id="UP000292639"/>
    </source>
</evidence>
<dbReference type="OrthoDB" id="9812260at2"/>
<accession>A0A4Q9R1Z5</accession>
<evidence type="ECO:0000256" key="3">
    <source>
        <dbReference type="ARBA" id="ARBA00012528"/>
    </source>
</evidence>
<name>A0A4Q9R1Z5_9GAMM</name>
<evidence type="ECO:0000256" key="2">
    <source>
        <dbReference type="ARBA" id="ARBA00004533"/>
    </source>
</evidence>
<organism evidence="6 7">
    <name type="scientific">Stutzerimonas kirkiae</name>
    <dbReference type="NCBI Taxonomy" id="2211392"/>
    <lineage>
        <taxon>Bacteria</taxon>
        <taxon>Pseudomonadati</taxon>
        <taxon>Pseudomonadota</taxon>
        <taxon>Gammaproteobacteria</taxon>
        <taxon>Pseudomonadales</taxon>
        <taxon>Pseudomonadaceae</taxon>
        <taxon>Stutzerimonas</taxon>
    </lineage>
</organism>
<comment type="catalytic activity">
    <reaction evidence="4">
        <text>2 GTP = 3',3'-c-di-GMP + 2 diphosphate</text>
        <dbReference type="Rhea" id="RHEA:24898"/>
        <dbReference type="ChEBI" id="CHEBI:33019"/>
        <dbReference type="ChEBI" id="CHEBI:37565"/>
        <dbReference type="ChEBI" id="CHEBI:58805"/>
        <dbReference type="EC" id="2.7.7.65"/>
    </reaction>
</comment>
<keyword evidence="7" id="KW-1185">Reference proteome</keyword>
<dbReference type="Proteomes" id="UP000292639">
    <property type="component" value="Unassembled WGS sequence"/>
</dbReference>
<dbReference type="GO" id="GO:0043709">
    <property type="term" value="P:cell adhesion involved in single-species biofilm formation"/>
    <property type="evidence" value="ECO:0007669"/>
    <property type="project" value="TreeGrafter"/>
</dbReference>
<proteinExistence type="predicted"/>
<gene>
    <name evidence="6" type="ORF">DNJ96_14465</name>
</gene>
<feature type="domain" description="GGDEF" evidence="5">
    <location>
        <begin position="178"/>
        <end position="309"/>
    </location>
</feature>
<dbReference type="AlphaFoldDB" id="A0A4Q9R1Z5"/>
<evidence type="ECO:0000259" key="5">
    <source>
        <dbReference type="PROSITE" id="PS50887"/>
    </source>
</evidence>
<dbReference type="InterPro" id="IPR043128">
    <property type="entry name" value="Rev_trsase/Diguanyl_cyclase"/>
</dbReference>
<dbReference type="Pfam" id="PF00990">
    <property type="entry name" value="GGDEF"/>
    <property type="match status" value="1"/>
</dbReference>
<evidence type="ECO:0000256" key="1">
    <source>
        <dbReference type="ARBA" id="ARBA00001946"/>
    </source>
</evidence>
<dbReference type="SUPFAM" id="SSF55073">
    <property type="entry name" value="Nucleotide cyclase"/>
    <property type="match status" value="1"/>
</dbReference>
<dbReference type="EMBL" id="QJUP01000022">
    <property type="protein sequence ID" value="TBU92810.1"/>
    <property type="molecule type" value="Genomic_DNA"/>
</dbReference>
<evidence type="ECO:0000313" key="6">
    <source>
        <dbReference type="EMBL" id="TBU92810.1"/>
    </source>
</evidence>
<sequence>MLTLSSKSTTVNFNTLRPKPFGLSPLKHNRHDARNLDDLQHLLTQHLQTSLEVDRLFGYFFADITGLIALSGLSYSHEKTDLHLQLGSTAANSCTFPLIHEFESLGILTLYQEQPFTLQKQMLLENLVDTLRFPLRNALLYRSAVQASLKDPLTGTGNRAALQQSIQRETELARRYGQPLSLIMLDMDHFKRLNDEHGHDAGDQALKSVARLLKAQLRNVDMVFRFGGEEFLLLLANTPASAAVQVGERVRRAIETTPLELRSTSVRLSASLGCAVYRPGESSDALLQRADAALYRAKQAGRNQMQLAV</sequence>
<reference evidence="6 7" key="1">
    <citation type="submission" date="2018-06" db="EMBL/GenBank/DDBJ databases">
        <title>Three novel Pseudomonas species isolated from symptomatic oak.</title>
        <authorList>
            <person name="Bueno-Gonzalez V."/>
            <person name="Brady C."/>
        </authorList>
    </citation>
    <scope>NUCLEOTIDE SEQUENCE [LARGE SCALE GENOMIC DNA]</scope>
    <source>
        <strain evidence="6 7">P17C</strain>
    </source>
</reference>
<comment type="subcellular location">
    <subcellularLocation>
        <location evidence="2">Cell inner membrane</location>
    </subcellularLocation>
</comment>
<comment type="cofactor">
    <cofactor evidence="1">
        <name>Mg(2+)</name>
        <dbReference type="ChEBI" id="CHEBI:18420"/>
    </cofactor>
</comment>
<dbReference type="SMART" id="SM00267">
    <property type="entry name" value="GGDEF"/>
    <property type="match status" value="1"/>
</dbReference>
<dbReference type="GO" id="GO:1902201">
    <property type="term" value="P:negative regulation of bacterial-type flagellum-dependent cell motility"/>
    <property type="evidence" value="ECO:0007669"/>
    <property type="project" value="TreeGrafter"/>
</dbReference>
<dbReference type="Gene3D" id="3.30.70.270">
    <property type="match status" value="1"/>
</dbReference>
<dbReference type="CDD" id="cd01949">
    <property type="entry name" value="GGDEF"/>
    <property type="match status" value="1"/>
</dbReference>
<dbReference type="PROSITE" id="PS50887">
    <property type="entry name" value="GGDEF"/>
    <property type="match status" value="1"/>
</dbReference>
<evidence type="ECO:0000256" key="4">
    <source>
        <dbReference type="ARBA" id="ARBA00034247"/>
    </source>
</evidence>
<dbReference type="InterPro" id="IPR029787">
    <property type="entry name" value="Nucleotide_cyclase"/>
</dbReference>
<dbReference type="InterPro" id="IPR050469">
    <property type="entry name" value="Diguanylate_Cyclase"/>
</dbReference>
<protein>
    <recommendedName>
        <fullName evidence="3">diguanylate cyclase</fullName>
        <ecNumber evidence="3">2.7.7.65</ecNumber>
    </recommendedName>
</protein>
<dbReference type="PANTHER" id="PTHR45138:SF9">
    <property type="entry name" value="DIGUANYLATE CYCLASE DGCM-RELATED"/>
    <property type="match status" value="1"/>
</dbReference>
<dbReference type="GO" id="GO:0005886">
    <property type="term" value="C:plasma membrane"/>
    <property type="evidence" value="ECO:0007669"/>
    <property type="project" value="UniProtKB-SubCell"/>
</dbReference>
<dbReference type="FunFam" id="3.30.70.270:FF:000001">
    <property type="entry name" value="Diguanylate cyclase domain protein"/>
    <property type="match status" value="1"/>
</dbReference>
<comment type="caution">
    <text evidence="6">The sequence shown here is derived from an EMBL/GenBank/DDBJ whole genome shotgun (WGS) entry which is preliminary data.</text>
</comment>
<dbReference type="NCBIfam" id="TIGR00254">
    <property type="entry name" value="GGDEF"/>
    <property type="match status" value="1"/>
</dbReference>
<dbReference type="EC" id="2.7.7.65" evidence="3"/>
<dbReference type="GO" id="GO:0052621">
    <property type="term" value="F:diguanylate cyclase activity"/>
    <property type="evidence" value="ECO:0007669"/>
    <property type="project" value="UniProtKB-EC"/>
</dbReference>